<evidence type="ECO:0000259" key="10">
    <source>
        <dbReference type="Pfam" id="PF00593"/>
    </source>
</evidence>
<keyword evidence="4" id="KW-0812">Transmembrane</keyword>
<evidence type="ECO:0000256" key="1">
    <source>
        <dbReference type="ARBA" id="ARBA00004571"/>
    </source>
</evidence>
<proteinExistence type="predicted"/>
<dbReference type="Pfam" id="PF00593">
    <property type="entry name" value="TonB_dep_Rec_b-barrel"/>
    <property type="match status" value="1"/>
</dbReference>
<feature type="domain" description="TonB-dependent receptor plug" evidence="11">
    <location>
        <begin position="56"/>
        <end position="166"/>
    </location>
</feature>
<evidence type="ECO:0000256" key="8">
    <source>
        <dbReference type="ARBA" id="ARBA00023136"/>
    </source>
</evidence>
<evidence type="ECO:0000256" key="6">
    <source>
        <dbReference type="ARBA" id="ARBA00023065"/>
    </source>
</evidence>
<evidence type="ECO:0000256" key="4">
    <source>
        <dbReference type="ARBA" id="ARBA00022692"/>
    </source>
</evidence>
<gene>
    <name evidence="12" type="ORF">MNBD_ALPHA02-2473</name>
</gene>
<dbReference type="SUPFAM" id="SSF56935">
    <property type="entry name" value="Porins"/>
    <property type="match status" value="1"/>
</dbReference>
<dbReference type="GO" id="GO:0009279">
    <property type="term" value="C:cell outer membrane"/>
    <property type="evidence" value="ECO:0007669"/>
    <property type="project" value="UniProtKB-SubCell"/>
</dbReference>
<evidence type="ECO:0000256" key="5">
    <source>
        <dbReference type="ARBA" id="ARBA00023004"/>
    </source>
</evidence>
<protein>
    <submittedName>
        <fullName evidence="12">TonB-dependent receptor</fullName>
    </submittedName>
</protein>
<dbReference type="Gene3D" id="2.40.170.20">
    <property type="entry name" value="TonB-dependent receptor, beta-barrel domain"/>
    <property type="match status" value="1"/>
</dbReference>
<keyword evidence="8" id="KW-0472">Membrane</keyword>
<sequence>MQKYVKSEHRRRCASQLALLGCSMFFGAVDGYAESGDTFVLEEITVTARKREESLQLTPIAVSAFSEMDLEKRNLSNLMEVTSFIPNVSVSSTARGGGGPSANVYIRGVGQDDFLFTTDPGVGIYIDGVFYPRTIGGVMDLLDLERVEVLRGPQGTLFGKNTIGGAINVISQKPTGETGGSAKVTVGRFGRLDARGSFDFSLIPDQLFTKISFSTKNRNGYGRRLDFATKKVIDDGLGDEDQTAVRAAVRWLPSDKITVDISADYSTWNQNSAPTVVTKIDPSNAFPTLQWNEVIGTPSGLPYDDRFLIPGNVDDSYGTGPNGVTYEGWGLNGTIGWDVNEDVTLKSITAYRAFKARFGRDGDGSPLPIVATDNRQKQHQFSQEIQLVGTSMEDRLHWQIGGFYFNEYGQDLNDVRLISGMYQAFEALPGPIGSGFGGAGNFLNQFLDLDLDIFNEINISSVAGFGQATFDVTDRLSITGGLRYTYEKKDYTLRHRRIASGLFIVPMTTVSNDWNAATPMGSLQYQWSEDVMTYVSFSRGFKSGGFNGRPTQSALVETFDPEFVSSYEAGIKTELLDNRLRLNIAAFYMDYTDMQINVISFSKNTGTLVLRTDNVGAARIKGVEMDFQAAPAEGWLIGGNLGYLDFSIIKLDPTVVGVTKNSKGVRAPEWTMSAYVEYSWQVQNDAEVTLRGDWSYESKSFSDITNTSSIIRVPHSIFNARVSYNMVEAGWEISLFGTNLGNKRFINSGSSDLNSFGFTEAIYNRPREWGLSVKKIF</sequence>
<keyword evidence="6" id="KW-0406">Ion transport</keyword>
<dbReference type="PANTHER" id="PTHR32552:SF81">
    <property type="entry name" value="TONB-DEPENDENT OUTER MEMBRANE RECEPTOR"/>
    <property type="match status" value="1"/>
</dbReference>
<evidence type="ECO:0000256" key="7">
    <source>
        <dbReference type="ARBA" id="ARBA00023077"/>
    </source>
</evidence>
<keyword evidence="3" id="KW-0410">Iron transport</keyword>
<dbReference type="EMBL" id="UOED01000011">
    <property type="protein sequence ID" value="VAV86589.1"/>
    <property type="molecule type" value="Genomic_DNA"/>
</dbReference>
<evidence type="ECO:0000256" key="9">
    <source>
        <dbReference type="ARBA" id="ARBA00023237"/>
    </source>
</evidence>
<name>A0A3B0R2N1_9ZZZZ</name>
<reference evidence="12" key="1">
    <citation type="submission" date="2018-06" db="EMBL/GenBank/DDBJ databases">
        <authorList>
            <person name="Zhirakovskaya E."/>
        </authorList>
    </citation>
    <scope>NUCLEOTIDE SEQUENCE</scope>
</reference>
<evidence type="ECO:0000256" key="2">
    <source>
        <dbReference type="ARBA" id="ARBA00022448"/>
    </source>
</evidence>
<dbReference type="InterPro" id="IPR000531">
    <property type="entry name" value="Beta-barrel_TonB"/>
</dbReference>
<dbReference type="InterPro" id="IPR036942">
    <property type="entry name" value="Beta-barrel_TonB_sf"/>
</dbReference>
<evidence type="ECO:0000313" key="12">
    <source>
        <dbReference type="EMBL" id="VAV86589.1"/>
    </source>
</evidence>
<keyword evidence="2" id="KW-0813">Transport</keyword>
<dbReference type="GO" id="GO:0006826">
    <property type="term" value="P:iron ion transport"/>
    <property type="evidence" value="ECO:0007669"/>
    <property type="project" value="UniProtKB-KW"/>
</dbReference>
<feature type="domain" description="TonB-dependent receptor-like beta-barrel" evidence="10">
    <location>
        <begin position="303"/>
        <end position="740"/>
    </location>
</feature>
<keyword evidence="9" id="KW-0998">Cell outer membrane</keyword>
<dbReference type="CDD" id="cd01347">
    <property type="entry name" value="ligand_gated_channel"/>
    <property type="match status" value="1"/>
</dbReference>
<evidence type="ECO:0000259" key="11">
    <source>
        <dbReference type="Pfam" id="PF07715"/>
    </source>
</evidence>
<dbReference type="PROSITE" id="PS52016">
    <property type="entry name" value="TONB_DEPENDENT_REC_3"/>
    <property type="match status" value="1"/>
</dbReference>
<comment type="subcellular location">
    <subcellularLocation>
        <location evidence="1">Cell outer membrane</location>
        <topology evidence="1">Multi-pass membrane protein</topology>
    </subcellularLocation>
</comment>
<dbReference type="PANTHER" id="PTHR32552">
    <property type="entry name" value="FERRICHROME IRON RECEPTOR-RELATED"/>
    <property type="match status" value="1"/>
</dbReference>
<dbReference type="InterPro" id="IPR012910">
    <property type="entry name" value="Plug_dom"/>
</dbReference>
<organism evidence="12">
    <name type="scientific">hydrothermal vent metagenome</name>
    <dbReference type="NCBI Taxonomy" id="652676"/>
    <lineage>
        <taxon>unclassified sequences</taxon>
        <taxon>metagenomes</taxon>
        <taxon>ecological metagenomes</taxon>
    </lineage>
</organism>
<keyword evidence="7" id="KW-0798">TonB box</keyword>
<dbReference type="AlphaFoldDB" id="A0A3B0R2N1"/>
<evidence type="ECO:0000256" key="3">
    <source>
        <dbReference type="ARBA" id="ARBA00022496"/>
    </source>
</evidence>
<keyword evidence="12" id="KW-0675">Receptor</keyword>
<keyword evidence="5" id="KW-0408">Iron</keyword>
<dbReference type="InterPro" id="IPR039426">
    <property type="entry name" value="TonB-dep_rcpt-like"/>
</dbReference>
<accession>A0A3B0R2N1</accession>
<dbReference type="Pfam" id="PF07715">
    <property type="entry name" value="Plug"/>
    <property type="match status" value="1"/>
</dbReference>